<dbReference type="FunFam" id="3.30.420.10:FF:000031">
    <property type="entry name" value="RNA exonuclease 1"/>
    <property type="match status" value="1"/>
</dbReference>
<dbReference type="GO" id="GO:0010629">
    <property type="term" value="P:negative regulation of gene expression"/>
    <property type="evidence" value="ECO:0007669"/>
    <property type="project" value="UniProtKB-ARBA"/>
</dbReference>
<organism evidence="11 12">
    <name type="scientific">Tetrahymena thermophila (strain SB210)</name>
    <dbReference type="NCBI Taxonomy" id="312017"/>
    <lineage>
        <taxon>Eukaryota</taxon>
        <taxon>Sar</taxon>
        <taxon>Alveolata</taxon>
        <taxon>Ciliophora</taxon>
        <taxon>Intramacronucleata</taxon>
        <taxon>Oligohymenophorea</taxon>
        <taxon>Hymenostomatida</taxon>
        <taxon>Tetrahymenina</taxon>
        <taxon>Tetrahymenidae</taxon>
        <taxon>Tetrahymena</taxon>
    </lineage>
</organism>
<protein>
    <submittedName>
        <fullName evidence="11">Exonuclease</fullName>
    </submittedName>
</protein>
<dbReference type="InterPro" id="IPR013520">
    <property type="entry name" value="Ribonucl_H"/>
</dbReference>
<dbReference type="CDD" id="cd06145">
    <property type="entry name" value="REX1_like"/>
    <property type="match status" value="1"/>
</dbReference>
<keyword evidence="12" id="KW-1185">Reference proteome</keyword>
<comment type="similarity">
    <text evidence="2">Belongs to the REXO1/REXO3 family.</text>
</comment>
<keyword evidence="3" id="KW-0698">rRNA processing</keyword>
<comment type="function">
    <text evidence="8">Exoribonuclease involved in ribosome biosynthesis. Involved in the processing of ITS1, the internal transcribed spacer localized between the 18S and 5.8S rRNAs.</text>
</comment>
<evidence type="ECO:0000256" key="6">
    <source>
        <dbReference type="ARBA" id="ARBA00022839"/>
    </source>
</evidence>
<dbReference type="GO" id="GO:0004527">
    <property type="term" value="F:exonuclease activity"/>
    <property type="evidence" value="ECO:0007669"/>
    <property type="project" value="UniProtKB-KW"/>
</dbReference>
<comment type="subcellular location">
    <subcellularLocation>
        <location evidence="1">Nucleus</location>
    </subcellularLocation>
</comment>
<dbReference type="STRING" id="312017.I7LTR4"/>
<dbReference type="PANTHER" id="PTHR12801">
    <property type="entry name" value="RNA EXONUCLEASE REXO1 / RECO3 FAMILY MEMBER-RELATED"/>
    <property type="match status" value="1"/>
</dbReference>
<dbReference type="PANTHER" id="PTHR12801:SF45">
    <property type="entry name" value="RNA EXONUCLEASE 4"/>
    <property type="match status" value="1"/>
</dbReference>
<keyword evidence="5" id="KW-0378">Hydrolase</keyword>
<dbReference type="GO" id="GO:0006364">
    <property type="term" value="P:rRNA processing"/>
    <property type="evidence" value="ECO:0007669"/>
    <property type="project" value="UniProtKB-KW"/>
</dbReference>
<feature type="region of interest" description="Disordered" evidence="9">
    <location>
        <begin position="41"/>
        <end position="95"/>
    </location>
</feature>
<dbReference type="OrthoDB" id="8191639at2759"/>
<dbReference type="SUPFAM" id="SSF53098">
    <property type="entry name" value="Ribonuclease H-like"/>
    <property type="match status" value="1"/>
</dbReference>
<dbReference type="GeneID" id="7846273"/>
<dbReference type="InterPro" id="IPR036397">
    <property type="entry name" value="RNaseH_sf"/>
</dbReference>
<evidence type="ECO:0000256" key="7">
    <source>
        <dbReference type="ARBA" id="ARBA00023242"/>
    </source>
</evidence>
<dbReference type="RefSeq" id="XP_001033374.2">
    <property type="nucleotide sequence ID" value="XM_001033374.2"/>
</dbReference>
<evidence type="ECO:0000256" key="1">
    <source>
        <dbReference type="ARBA" id="ARBA00004123"/>
    </source>
</evidence>
<evidence type="ECO:0000256" key="9">
    <source>
        <dbReference type="SAM" id="MobiDB-lite"/>
    </source>
</evidence>
<evidence type="ECO:0000256" key="2">
    <source>
        <dbReference type="ARBA" id="ARBA00006357"/>
    </source>
</evidence>
<dbReference type="InterPro" id="IPR034922">
    <property type="entry name" value="REX1-like_exo"/>
</dbReference>
<evidence type="ECO:0000256" key="3">
    <source>
        <dbReference type="ARBA" id="ARBA00022552"/>
    </source>
</evidence>
<evidence type="ECO:0000259" key="10">
    <source>
        <dbReference type="SMART" id="SM00479"/>
    </source>
</evidence>
<keyword evidence="6 11" id="KW-0269">Exonuclease</keyword>
<dbReference type="GO" id="GO:0005634">
    <property type="term" value="C:nucleus"/>
    <property type="evidence" value="ECO:0007669"/>
    <property type="project" value="UniProtKB-SubCell"/>
</dbReference>
<dbReference type="InParanoid" id="I7LTR4"/>
<dbReference type="KEGG" id="tet:TTHERM_00421200"/>
<evidence type="ECO:0000256" key="8">
    <source>
        <dbReference type="ARBA" id="ARBA00025599"/>
    </source>
</evidence>
<accession>I7LTR4</accession>
<gene>
    <name evidence="11" type="ORF">TTHERM_00421200</name>
</gene>
<dbReference type="GO" id="GO:0003676">
    <property type="term" value="F:nucleic acid binding"/>
    <property type="evidence" value="ECO:0007669"/>
    <property type="project" value="InterPro"/>
</dbReference>
<evidence type="ECO:0000256" key="5">
    <source>
        <dbReference type="ARBA" id="ARBA00022801"/>
    </source>
</evidence>
<keyword evidence="7" id="KW-0539">Nucleus</keyword>
<feature type="compositionally biased region" description="Polar residues" evidence="9">
    <location>
        <begin position="61"/>
        <end position="78"/>
    </location>
</feature>
<dbReference type="InterPro" id="IPR047021">
    <property type="entry name" value="REXO1/3/4-like"/>
</dbReference>
<dbReference type="SMART" id="SM00479">
    <property type="entry name" value="EXOIII"/>
    <property type="match status" value="1"/>
</dbReference>
<dbReference type="Gene3D" id="3.30.420.10">
    <property type="entry name" value="Ribonuclease H-like superfamily/Ribonuclease H"/>
    <property type="match status" value="1"/>
</dbReference>
<dbReference type="EMBL" id="GG662536">
    <property type="protein sequence ID" value="EAR85711.2"/>
    <property type="molecule type" value="Genomic_DNA"/>
</dbReference>
<reference evidence="12" key="1">
    <citation type="journal article" date="2006" name="PLoS Biol.">
        <title>Macronuclear genome sequence of the ciliate Tetrahymena thermophila, a model eukaryote.</title>
        <authorList>
            <person name="Eisen J.A."/>
            <person name="Coyne R.S."/>
            <person name="Wu M."/>
            <person name="Wu D."/>
            <person name="Thiagarajan M."/>
            <person name="Wortman J.R."/>
            <person name="Badger J.H."/>
            <person name="Ren Q."/>
            <person name="Amedeo P."/>
            <person name="Jones K.M."/>
            <person name="Tallon L.J."/>
            <person name="Delcher A.L."/>
            <person name="Salzberg S.L."/>
            <person name="Silva J.C."/>
            <person name="Haas B.J."/>
            <person name="Majoros W.H."/>
            <person name="Farzad M."/>
            <person name="Carlton J.M."/>
            <person name="Smith R.K. Jr."/>
            <person name="Garg J."/>
            <person name="Pearlman R.E."/>
            <person name="Karrer K.M."/>
            <person name="Sun L."/>
            <person name="Manning G."/>
            <person name="Elde N.C."/>
            <person name="Turkewitz A.P."/>
            <person name="Asai D.J."/>
            <person name="Wilkes D.E."/>
            <person name="Wang Y."/>
            <person name="Cai H."/>
            <person name="Collins K."/>
            <person name="Stewart B.A."/>
            <person name="Lee S.R."/>
            <person name="Wilamowska K."/>
            <person name="Weinberg Z."/>
            <person name="Ruzzo W.L."/>
            <person name="Wloga D."/>
            <person name="Gaertig J."/>
            <person name="Frankel J."/>
            <person name="Tsao C.-C."/>
            <person name="Gorovsky M.A."/>
            <person name="Keeling P.J."/>
            <person name="Waller R.F."/>
            <person name="Patron N.J."/>
            <person name="Cherry J.M."/>
            <person name="Stover N.A."/>
            <person name="Krieger C.J."/>
            <person name="del Toro C."/>
            <person name="Ryder H.F."/>
            <person name="Williamson S.C."/>
            <person name="Barbeau R.A."/>
            <person name="Hamilton E.P."/>
            <person name="Orias E."/>
        </authorList>
    </citation>
    <scope>NUCLEOTIDE SEQUENCE [LARGE SCALE GENOMIC DNA]</scope>
    <source>
        <strain evidence="12">SB210</strain>
    </source>
</reference>
<evidence type="ECO:0000256" key="4">
    <source>
        <dbReference type="ARBA" id="ARBA00022722"/>
    </source>
</evidence>
<feature type="domain" description="Exonuclease" evidence="10">
    <location>
        <begin position="288"/>
        <end position="443"/>
    </location>
</feature>
<dbReference type="Pfam" id="PF00929">
    <property type="entry name" value="RNase_T"/>
    <property type="match status" value="1"/>
</dbReference>
<sequence length="584" mass="67786">MEKPSQQGTYVSIFQQLQSQKSQTTGSSSIFSGLMKTQSSDIIQTSSQKSSKKNKKPNLQDLEQSSTTLKKIQTSQDQAPKDECEISQESINNKQTSKQEIKNKIEIVDHAKPRKQTSTRVFQSLLQWLFTKQGINPLWIMIEDRHLIQNFVYITLTVPPDFEKRLLAKQDFPFLGQYYDQKNIAVFKERTVQNEDNYWHSLFQTKLTEDISLPLFNKNTVSPQQQINQEQYQAMTYEEKLYYKYSQFCHSKQTLKNNLYPTESEDFPNYVSSTESTLKFDTVKFENKILGLDCEMVSTEYGLELARISLVNFDGEVLIDQLVKTPNRIINYNTQYSGITQEMLKDVKVDLQQAQKLLFQYVCQDTILIGHSLENDLVAMQVIHNKVIDTSILFLTKNERKLKLKDLAQKFLNCKIQQGSHCPSEDAKSALSLAKLRIEILEKFDNSKIISGTSQITLDLLDQIIKTNNTILILDETDQLMRLLQYGVHYDELKQNSNEQRLDKIVKWVKKKKKENCIIPRIIMTQLIKEKKQMSYKDLDSKFKEIVDNSPQNSVFAFNFEIEDDKSLNNSLNVSNPFCIFVSI</sequence>
<dbReference type="AlphaFoldDB" id="I7LTR4"/>
<evidence type="ECO:0000313" key="11">
    <source>
        <dbReference type="EMBL" id="EAR85711.2"/>
    </source>
</evidence>
<dbReference type="Proteomes" id="UP000009168">
    <property type="component" value="Unassembled WGS sequence"/>
</dbReference>
<name>I7LTR4_TETTS</name>
<dbReference type="InterPro" id="IPR012337">
    <property type="entry name" value="RNaseH-like_sf"/>
</dbReference>
<proteinExistence type="inferred from homology"/>
<evidence type="ECO:0000313" key="12">
    <source>
        <dbReference type="Proteomes" id="UP000009168"/>
    </source>
</evidence>
<keyword evidence="4" id="KW-0540">Nuclease</keyword>